<organism evidence="1 2">
    <name type="scientific">Coccidioides posadasii RMSCC 3488</name>
    <dbReference type="NCBI Taxonomy" id="454284"/>
    <lineage>
        <taxon>Eukaryota</taxon>
        <taxon>Fungi</taxon>
        <taxon>Dikarya</taxon>
        <taxon>Ascomycota</taxon>
        <taxon>Pezizomycotina</taxon>
        <taxon>Eurotiomycetes</taxon>
        <taxon>Eurotiomycetidae</taxon>
        <taxon>Onygenales</taxon>
        <taxon>Onygenaceae</taxon>
        <taxon>Coccidioides</taxon>
    </lineage>
</organism>
<reference evidence="1 2" key="1">
    <citation type="submission" date="2007-06" db="EMBL/GenBank/DDBJ databases">
        <title>The Genome Sequence of Coccidioides posadasii RMSCC_3488.</title>
        <authorList>
            <consortium name="Coccidioides Genome Resources Consortium"/>
            <consortium name="The Broad Institute Genome Sequencing Platform"/>
            <person name="Henn M.R."/>
            <person name="Sykes S."/>
            <person name="Young S."/>
            <person name="Jaffe D."/>
            <person name="Berlin A."/>
            <person name="Alvarez P."/>
            <person name="Butler J."/>
            <person name="Gnerre S."/>
            <person name="Grabherr M."/>
            <person name="Mauceli E."/>
            <person name="Brockman W."/>
            <person name="Kodira C."/>
            <person name="Alvarado L."/>
            <person name="Zeng Q."/>
            <person name="Crawford M."/>
            <person name="Antoine C."/>
            <person name="Devon K."/>
            <person name="Galgiani J."/>
            <person name="Orsborn K."/>
            <person name="Lewis M.L."/>
            <person name="Nusbaum C."/>
            <person name="Galagan J."/>
            <person name="Birren B."/>
        </authorList>
    </citation>
    <scope>NUCLEOTIDE SEQUENCE [LARGE SCALE GENOMIC DNA]</scope>
    <source>
        <strain evidence="1 2">RMSCC 3488</strain>
    </source>
</reference>
<reference evidence="2" key="2">
    <citation type="journal article" date="2009" name="Genome Res.">
        <title>Comparative genomic analyses of the human fungal pathogens Coccidioides and their relatives.</title>
        <authorList>
            <person name="Sharpton T.J."/>
            <person name="Stajich J.E."/>
            <person name="Rounsley S.D."/>
            <person name="Gardner M.J."/>
            <person name="Wortman J.R."/>
            <person name="Jordar V.S."/>
            <person name="Maiti R."/>
            <person name="Kodira C.D."/>
            <person name="Neafsey D.E."/>
            <person name="Zeng Q."/>
            <person name="Hung C.-Y."/>
            <person name="McMahan C."/>
            <person name="Muszewska A."/>
            <person name="Grynberg M."/>
            <person name="Mandel M.A."/>
            <person name="Kellner E.M."/>
            <person name="Barker B.M."/>
            <person name="Galgiani J.N."/>
            <person name="Orbach M.J."/>
            <person name="Kirkland T.N."/>
            <person name="Cole G.T."/>
            <person name="Henn M.R."/>
            <person name="Birren B.W."/>
            <person name="Taylor J.W."/>
        </authorList>
    </citation>
    <scope>NUCLEOTIDE SEQUENCE [LARGE SCALE GENOMIC DNA]</scope>
    <source>
        <strain evidence="2">RMSCC 3488</strain>
    </source>
</reference>
<gene>
    <name evidence="1" type="ORF">CPAG_04828</name>
</gene>
<reference evidence="2" key="3">
    <citation type="journal article" date="2010" name="Genome Res.">
        <title>Population genomic sequencing of Coccidioides fungi reveals recent hybridization and transposon control.</title>
        <authorList>
            <person name="Neafsey D.E."/>
            <person name="Barker B.M."/>
            <person name="Sharpton T.J."/>
            <person name="Stajich J.E."/>
            <person name="Park D.J."/>
            <person name="Whiston E."/>
            <person name="Hung C.-Y."/>
            <person name="McMahan C."/>
            <person name="White J."/>
            <person name="Sykes S."/>
            <person name="Heiman D."/>
            <person name="Young S."/>
            <person name="Zeng Q."/>
            <person name="Abouelleil A."/>
            <person name="Aftuck L."/>
            <person name="Bessette D."/>
            <person name="Brown A."/>
            <person name="FitzGerald M."/>
            <person name="Lui A."/>
            <person name="Macdonald J.P."/>
            <person name="Priest M."/>
            <person name="Orbach M.J."/>
            <person name="Galgiani J.N."/>
            <person name="Kirkland T.N."/>
            <person name="Cole G.T."/>
            <person name="Birren B.W."/>
            <person name="Henn M.R."/>
            <person name="Taylor J.W."/>
            <person name="Rounsley S.D."/>
        </authorList>
    </citation>
    <scope>NUCLEOTIDE SEQUENCE [LARGE SCALE GENOMIC DNA]</scope>
    <source>
        <strain evidence="2">RMSCC 3488</strain>
    </source>
</reference>
<proteinExistence type="predicted"/>
<dbReference type="AlphaFoldDB" id="A0A0J6F6D7"/>
<name>A0A0J6F6D7_COCPO</name>
<sequence length="126" mass="14551">MARHEASLVWQRRTTNRCLLEPKVQRGRTLRFPGRLTPLREALSHTARLYIWSFRDGVRSIELSHGIWVAISPFPRTNLAEILQAKNSQGTIYALPPDYHGDISWTAQIFHRDDISELYFSLGFAS</sequence>
<dbReference type="EMBL" id="DS268111">
    <property type="protein sequence ID" value="KMM68501.1"/>
    <property type="molecule type" value="Genomic_DNA"/>
</dbReference>
<dbReference type="Proteomes" id="UP000054567">
    <property type="component" value="Unassembled WGS sequence"/>
</dbReference>
<accession>A0A0J6F6D7</accession>
<evidence type="ECO:0000313" key="1">
    <source>
        <dbReference type="EMBL" id="KMM68501.1"/>
    </source>
</evidence>
<protein>
    <submittedName>
        <fullName evidence="1">Uncharacterized protein</fullName>
    </submittedName>
</protein>
<evidence type="ECO:0000313" key="2">
    <source>
        <dbReference type="Proteomes" id="UP000054567"/>
    </source>
</evidence>
<dbReference type="VEuPathDB" id="FungiDB:CPAG_04828"/>